<protein>
    <submittedName>
        <fullName evidence="2">Uncharacterized protein</fullName>
    </submittedName>
</protein>
<evidence type="ECO:0000313" key="2">
    <source>
        <dbReference type="EMBL" id="MBD1547757.1"/>
    </source>
</evidence>
<keyword evidence="1" id="KW-0812">Transmembrane</keyword>
<name>A0A926P5H9_9HYPH</name>
<dbReference type="EMBL" id="JABFCZ010000017">
    <property type="protein sequence ID" value="MBD1547757.1"/>
    <property type="molecule type" value="Genomic_DNA"/>
</dbReference>
<comment type="caution">
    <text evidence="2">The sequence shown here is derived from an EMBL/GenBank/DDBJ whole genome shotgun (WGS) entry which is preliminary data.</text>
</comment>
<gene>
    <name evidence="2" type="ORF">HK439_15930</name>
</gene>
<evidence type="ECO:0000256" key="1">
    <source>
        <dbReference type="SAM" id="Phobius"/>
    </source>
</evidence>
<dbReference type="Proteomes" id="UP000598467">
    <property type="component" value="Unassembled WGS sequence"/>
</dbReference>
<evidence type="ECO:0000313" key="3">
    <source>
        <dbReference type="Proteomes" id="UP000598467"/>
    </source>
</evidence>
<reference evidence="2" key="1">
    <citation type="submission" date="2020-05" db="EMBL/GenBank/DDBJ databases">
        <title>Identification of trans-AT polyketide cluster in two marine bacteria, producers of a novel glutaramide-containing polyketide sesbanimide D and analogs.</title>
        <authorList>
            <person name="Kacar D."/>
            <person name="Rodriguez P."/>
            <person name="Canedo L."/>
            <person name="Gonzalez E."/>
            <person name="Galan B."/>
            <person name="De La Calle F."/>
            <person name="Garcia J.L."/>
        </authorList>
    </citation>
    <scope>NUCLEOTIDE SEQUENCE</scope>
    <source>
        <strain evidence="2">PHM038</strain>
    </source>
</reference>
<feature type="transmembrane region" description="Helical" evidence="1">
    <location>
        <begin position="42"/>
        <end position="61"/>
    </location>
</feature>
<keyword evidence="1" id="KW-1133">Transmembrane helix</keyword>
<organism evidence="2 3">
    <name type="scientific">Roseibium aggregatum</name>
    <dbReference type="NCBI Taxonomy" id="187304"/>
    <lineage>
        <taxon>Bacteria</taxon>
        <taxon>Pseudomonadati</taxon>
        <taxon>Pseudomonadota</taxon>
        <taxon>Alphaproteobacteria</taxon>
        <taxon>Hyphomicrobiales</taxon>
        <taxon>Stappiaceae</taxon>
        <taxon>Roseibium</taxon>
    </lineage>
</organism>
<sequence length="71" mass="7519">MKRPITPLREGEVTLMAGMVATVIGIVLFCVGQASAMSHDPIFLTPATGDGIIATGVLIWLKGVAEHSWEL</sequence>
<accession>A0A926P5H9</accession>
<proteinExistence type="predicted"/>
<dbReference type="RefSeq" id="WP_190292514.1">
    <property type="nucleotide sequence ID" value="NZ_JABFCZ010000017.1"/>
</dbReference>
<dbReference type="AlphaFoldDB" id="A0A926P5H9"/>
<feature type="transmembrane region" description="Helical" evidence="1">
    <location>
        <begin position="12"/>
        <end position="36"/>
    </location>
</feature>
<keyword evidence="1" id="KW-0472">Membrane</keyword>